<dbReference type="InterPro" id="IPR006179">
    <property type="entry name" value="5_nucleotidase/apyrase"/>
</dbReference>
<feature type="compositionally biased region" description="Basic and acidic residues" evidence="4">
    <location>
        <begin position="1"/>
        <end position="26"/>
    </location>
</feature>
<gene>
    <name evidence="7" type="ORF">TI39_contig5935g00001</name>
</gene>
<feature type="region of interest" description="Disordered" evidence="4">
    <location>
        <begin position="1"/>
        <end position="29"/>
    </location>
</feature>
<dbReference type="Pfam" id="PF00149">
    <property type="entry name" value="Metallophos"/>
    <property type="match status" value="1"/>
</dbReference>
<dbReference type="Proteomes" id="UP000033647">
    <property type="component" value="Unassembled WGS sequence"/>
</dbReference>
<dbReference type="Gene3D" id="3.60.21.10">
    <property type="match status" value="1"/>
</dbReference>
<accession>A0A0F4G435</accession>
<sequence>MADSHDKMEEDDHADTVPERTLHDSGAEGVPDLRILHFNDVYHPYPAEQEPKGGAARSKTLCDHYRDDPQFKDGPTPLTFFSGGAYNPSSESSVTKGGHMIPVLNELNIDAACAGNHEFDFGAAHFAYLAKDCNFPWLMANLYDPNLGEDDHGNLKPLGGCRPTMMLEASNGIKVGLMGLVEKEWTEKIDNSLPSNVVYRDMEDVAKELAPQLRKQGADIVIALTHARQPRDHHFCNVIPAGLIDIVLAGHDHWVEHKKFDNGTVLLRSGFDFKNLTYTEAFRQADKSWKFNIIRRNLTGDIEENETVKRHCEDIVADVHRKMDWPLGLTAVPLEARKEKCETSESNYGNFLADLMRVYHKTDCAIVTGGTFKGNRIYHSGQLYIRDIVECFSFEDPVVMIRVTGDAIREVLEHGVSKYPEPHVAFPQISNIVFSFDPTAKAGERIQRIKINGEELDPKRKYTVATRALLASGKRGYMAFRVESRGGTAEEVIDEENGVLVSGMLRQYFTWVQTAEAFKAVSSSENECVSHRRTMTSHLGRQGIRWNSDEEKAEMIKRKVVWKWRRLADKQFDAEAMIRAGEGEFFKGWTRGIAPKVEGRITMVH</sequence>
<protein>
    <submittedName>
        <fullName evidence="7">5'-nucleotidase like protein</fullName>
    </submittedName>
</protein>
<dbReference type="InterPro" id="IPR004843">
    <property type="entry name" value="Calcineurin-like_PHP"/>
</dbReference>
<dbReference type="Gene3D" id="3.90.780.10">
    <property type="entry name" value="5'-Nucleotidase, C-terminal domain"/>
    <property type="match status" value="1"/>
</dbReference>
<dbReference type="AlphaFoldDB" id="A0A0F4G435"/>
<evidence type="ECO:0000256" key="2">
    <source>
        <dbReference type="ARBA" id="ARBA00022729"/>
    </source>
</evidence>
<dbReference type="STRING" id="1047168.A0A0F4G435"/>
<dbReference type="PANTHER" id="PTHR11575">
    <property type="entry name" value="5'-NUCLEOTIDASE-RELATED"/>
    <property type="match status" value="1"/>
</dbReference>
<evidence type="ECO:0000256" key="1">
    <source>
        <dbReference type="ARBA" id="ARBA00006654"/>
    </source>
</evidence>
<keyword evidence="3" id="KW-0378">Hydrolase</keyword>
<keyword evidence="2" id="KW-0732">Signal</keyword>
<dbReference type="SUPFAM" id="SSF56300">
    <property type="entry name" value="Metallo-dependent phosphatases"/>
    <property type="match status" value="1"/>
</dbReference>
<proteinExistence type="inferred from homology"/>
<evidence type="ECO:0000313" key="8">
    <source>
        <dbReference type="Proteomes" id="UP000033647"/>
    </source>
</evidence>
<dbReference type="OrthoDB" id="10252235at2759"/>
<feature type="domain" description="Calcineurin-like phosphoesterase" evidence="5">
    <location>
        <begin position="34"/>
        <end position="253"/>
    </location>
</feature>
<dbReference type="Pfam" id="PF02872">
    <property type="entry name" value="5_nucleotid_C"/>
    <property type="match status" value="1"/>
</dbReference>
<dbReference type="PRINTS" id="PR01607">
    <property type="entry name" value="APYRASEFAMLY"/>
</dbReference>
<organism evidence="7 8">
    <name type="scientific">Zymoseptoria brevis</name>
    <dbReference type="NCBI Taxonomy" id="1047168"/>
    <lineage>
        <taxon>Eukaryota</taxon>
        <taxon>Fungi</taxon>
        <taxon>Dikarya</taxon>
        <taxon>Ascomycota</taxon>
        <taxon>Pezizomycotina</taxon>
        <taxon>Dothideomycetes</taxon>
        <taxon>Dothideomycetidae</taxon>
        <taxon>Mycosphaerellales</taxon>
        <taxon>Mycosphaerellaceae</taxon>
        <taxon>Zymoseptoria</taxon>
    </lineage>
</organism>
<dbReference type="GO" id="GO:0000166">
    <property type="term" value="F:nucleotide binding"/>
    <property type="evidence" value="ECO:0007669"/>
    <property type="project" value="UniProtKB-KW"/>
</dbReference>
<evidence type="ECO:0000259" key="6">
    <source>
        <dbReference type="Pfam" id="PF02872"/>
    </source>
</evidence>
<name>A0A0F4G435_9PEZI</name>
<dbReference type="EMBL" id="LAFY01005890">
    <property type="protein sequence ID" value="KJX92054.1"/>
    <property type="molecule type" value="Genomic_DNA"/>
</dbReference>
<dbReference type="PANTHER" id="PTHR11575:SF48">
    <property type="entry name" value="5'-NUCLEOTIDASE"/>
    <property type="match status" value="1"/>
</dbReference>
<reference evidence="7 8" key="1">
    <citation type="submission" date="2015-03" db="EMBL/GenBank/DDBJ databases">
        <title>RNA-seq based gene annotation and comparative genomics of four Zymoseptoria species reveal species-specific pathogenicity related genes and transposable element activity.</title>
        <authorList>
            <person name="Grandaubert J."/>
            <person name="Bhattacharyya A."/>
            <person name="Stukenbrock E.H."/>
        </authorList>
    </citation>
    <scope>NUCLEOTIDE SEQUENCE [LARGE SCALE GENOMIC DNA]</scope>
    <source>
        <strain evidence="7 8">Zb18110</strain>
    </source>
</reference>
<dbReference type="InterPro" id="IPR036907">
    <property type="entry name" value="5'-Nucleotdase_C_sf"/>
</dbReference>
<dbReference type="GO" id="GO:0016787">
    <property type="term" value="F:hydrolase activity"/>
    <property type="evidence" value="ECO:0007669"/>
    <property type="project" value="UniProtKB-KW"/>
</dbReference>
<feature type="domain" description="5'-Nucleotidase C-terminal" evidence="6">
    <location>
        <begin position="335"/>
        <end position="480"/>
    </location>
</feature>
<keyword evidence="8" id="KW-1185">Reference proteome</keyword>
<dbReference type="GO" id="GO:0009166">
    <property type="term" value="P:nucleotide catabolic process"/>
    <property type="evidence" value="ECO:0007669"/>
    <property type="project" value="InterPro"/>
</dbReference>
<dbReference type="SUPFAM" id="SSF55816">
    <property type="entry name" value="5'-nucleotidase (syn. UDP-sugar hydrolase), C-terminal domain"/>
    <property type="match status" value="1"/>
</dbReference>
<dbReference type="InterPro" id="IPR029052">
    <property type="entry name" value="Metallo-depent_PP-like"/>
</dbReference>
<evidence type="ECO:0000259" key="5">
    <source>
        <dbReference type="Pfam" id="PF00149"/>
    </source>
</evidence>
<evidence type="ECO:0000256" key="3">
    <source>
        <dbReference type="RuleBase" id="RU362119"/>
    </source>
</evidence>
<comment type="caution">
    <text evidence="7">The sequence shown here is derived from an EMBL/GenBank/DDBJ whole genome shotgun (WGS) entry which is preliminary data.</text>
</comment>
<comment type="similarity">
    <text evidence="1 3">Belongs to the 5'-nucleotidase family.</text>
</comment>
<evidence type="ECO:0000313" key="7">
    <source>
        <dbReference type="EMBL" id="KJX92054.1"/>
    </source>
</evidence>
<dbReference type="InterPro" id="IPR008334">
    <property type="entry name" value="5'-Nucleotdase_C"/>
</dbReference>
<keyword evidence="3" id="KW-0547">Nucleotide-binding</keyword>
<evidence type="ECO:0000256" key="4">
    <source>
        <dbReference type="SAM" id="MobiDB-lite"/>
    </source>
</evidence>